<evidence type="ECO:0000256" key="1">
    <source>
        <dbReference type="ARBA" id="ARBA00008106"/>
    </source>
</evidence>
<dbReference type="InterPro" id="IPR023214">
    <property type="entry name" value="HAD_sf"/>
</dbReference>
<name>A0ABR0SJT9_9HYPO</name>
<dbReference type="PANTHER" id="PTHR43316">
    <property type="entry name" value="HYDROLASE, HALOACID DELAHOGENASE-RELATED"/>
    <property type="match status" value="1"/>
</dbReference>
<proteinExistence type="inferred from homology"/>
<dbReference type="Pfam" id="PF00702">
    <property type="entry name" value="Hydrolase"/>
    <property type="match status" value="1"/>
</dbReference>
<evidence type="ECO:0000256" key="2">
    <source>
        <dbReference type="ARBA" id="ARBA00022801"/>
    </source>
</evidence>
<dbReference type="InterPro" id="IPR023198">
    <property type="entry name" value="PGP-like_dom2"/>
</dbReference>
<dbReference type="InterPro" id="IPR051540">
    <property type="entry name" value="S-2-haloacid_dehalogenase"/>
</dbReference>
<dbReference type="EMBL" id="JAVFKD010000012">
    <property type="protein sequence ID" value="KAK5992409.1"/>
    <property type="molecule type" value="Genomic_DNA"/>
</dbReference>
<dbReference type="NCBIfam" id="TIGR01493">
    <property type="entry name" value="HAD-SF-IA-v2"/>
    <property type="match status" value="1"/>
</dbReference>
<dbReference type="SUPFAM" id="SSF56784">
    <property type="entry name" value="HAD-like"/>
    <property type="match status" value="1"/>
</dbReference>
<accession>A0ABR0SJT9</accession>
<evidence type="ECO:0000313" key="3">
    <source>
        <dbReference type="EMBL" id="KAK5992409.1"/>
    </source>
</evidence>
<sequence length="266" mass="30050">MPSASSPLANVEALAFDIFGTVVDWRSSVTDELTLRGFRKSSAEIPRDLRERLDSMTEGDWARFAQEWRSSYHYLCHSFDPSRDAWKTIDQHHCESLVELLGNWDLAGLFSDSEITSLSLVWHRLNPWPDSPLGIEKLGETYVTATLSNGNGNLLRDLNDFGALGFQKLLSAEMFEAYKPSPIVYNGAVRRLGLEPGKVAMVAAHLGDLHAARECGLRTIYVERPGEESWSKDDDKYKEARDWVDLWVSEEEDGLLTVVKKLSELQ</sequence>
<dbReference type="NCBIfam" id="TIGR01428">
    <property type="entry name" value="HAD_type_II"/>
    <property type="match status" value="1"/>
</dbReference>
<evidence type="ECO:0008006" key="5">
    <source>
        <dbReference type="Google" id="ProtNLM"/>
    </source>
</evidence>
<dbReference type="PRINTS" id="PR00413">
    <property type="entry name" value="HADHALOGNASE"/>
</dbReference>
<keyword evidence="4" id="KW-1185">Reference proteome</keyword>
<dbReference type="Proteomes" id="UP001338125">
    <property type="component" value="Unassembled WGS sequence"/>
</dbReference>
<reference evidence="3 4" key="1">
    <citation type="submission" date="2024-01" db="EMBL/GenBank/DDBJ databases">
        <title>Complete genome of Cladobotryum mycophilum ATHUM6906.</title>
        <authorList>
            <person name="Christinaki A.C."/>
            <person name="Myridakis A.I."/>
            <person name="Kouvelis V.N."/>
        </authorList>
    </citation>
    <scope>NUCLEOTIDE SEQUENCE [LARGE SCALE GENOMIC DNA]</scope>
    <source>
        <strain evidence="3 4">ATHUM6906</strain>
    </source>
</reference>
<comment type="caution">
    <text evidence="3">The sequence shown here is derived from an EMBL/GenBank/DDBJ whole genome shotgun (WGS) entry which is preliminary data.</text>
</comment>
<gene>
    <name evidence="3" type="ORF">PT974_05813</name>
</gene>
<dbReference type="Gene3D" id="1.10.150.240">
    <property type="entry name" value="Putative phosphatase, domain 2"/>
    <property type="match status" value="1"/>
</dbReference>
<dbReference type="PANTHER" id="PTHR43316:SF3">
    <property type="entry name" value="HALOACID DEHALOGENASE, TYPE II (AFU_ORTHOLOGUE AFUA_2G07750)-RELATED"/>
    <property type="match status" value="1"/>
</dbReference>
<keyword evidence="2" id="KW-0378">Hydrolase</keyword>
<comment type="similarity">
    <text evidence="1">Belongs to the HAD-like hydrolase superfamily. S-2-haloalkanoic acid dehalogenase family.</text>
</comment>
<dbReference type="Gene3D" id="3.40.50.1000">
    <property type="entry name" value="HAD superfamily/HAD-like"/>
    <property type="match status" value="1"/>
</dbReference>
<protein>
    <recommendedName>
        <fullName evidence="5">Haloacid dehalogenase</fullName>
    </recommendedName>
</protein>
<dbReference type="InterPro" id="IPR006439">
    <property type="entry name" value="HAD-SF_hydro_IA"/>
</dbReference>
<dbReference type="InterPro" id="IPR036412">
    <property type="entry name" value="HAD-like_sf"/>
</dbReference>
<organism evidence="3 4">
    <name type="scientific">Cladobotryum mycophilum</name>
    <dbReference type="NCBI Taxonomy" id="491253"/>
    <lineage>
        <taxon>Eukaryota</taxon>
        <taxon>Fungi</taxon>
        <taxon>Dikarya</taxon>
        <taxon>Ascomycota</taxon>
        <taxon>Pezizomycotina</taxon>
        <taxon>Sordariomycetes</taxon>
        <taxon>Hypocreomycetidae</taxon>
        <taxon>Hypocreales</taxon>
        <taxon>Hypocreaceae</taxon>
        <taxon>Cladobotryum</taxon>
    </lineage>
</organism>
<dbReference type="InterPro" id="IPR006328">
    <property type="entry name" value="2-HAD"/>
</dbReference>
<evidence type="ECO:0000313" key="4">
    <source>
        <dbReference type="Proteomes" id="UP001338125"/>
    </source>
</evidence>